<gene>
    <name evidence="1" type="ORF">V1477_016806</name>
</gene>
<dbReference type="Proteomes" id="UP001607303">
    <property type="component" value="Unassembled WGS sequence"/>
</dbReference>
<proteinExistence type="predicted"/>
<comment type="caution">
    <text evidence="1">The sequence shown here is derived from an EMBL/GenBank/DDBJ whole genome shotgun (WGS) entry which is preliminary data.</text>
</comment>
<protein>
    <submittedName>
        <fullName evidence="1">Uncharacterized protein</fullName>
    </submittedName>
</protein>
<keyword evidence="2" id="KW-1185">Reference proteome</keyword>
<reference evidence="1 2" key="1">
    <citation type="journal article" date="2024" name="Ann. Entomol. Soc. Am.">
        <title>Genomic analyses of the southern and eastern yellowjacket wasps (Hymenoptera: Vespidae) reveal evolutionary signatures of social life.</title>
        <authorList>
            <person name="Catto M.A."/>
            <person name="Caine P.B."/>
            <person name="Orr S.E."/>
            <person name="Hunt B.G."/>
            <person name="Goodisman M.A.D."/>
        </authorList>
    </citation>
    <scope>NUCLEOTIDE SEQUENCE [LARGE SCALE GENOMIC DNA]</scope>
    <source>
        <strain evidence="1">232</strain>
        <tissue evidence="1">Head and thorax</tissue>
    </source>
</reference>
<accession>A0ABD2B4A4</accession>
<name>A0ABD2B4A4_VESMC</name>
<evidence type="ECO:0000313" key="1">
    <source>
        <dbReference type="EMBL" id="KAL2727530.1"/>
    </source>
</evidence>
<sequence>MEVAGFHVPLPALSCDPDTKPDFTCHFQLCHVILIQTLLCGKIECFIKALNSEQETITYLELAGFHVPLPALSCDPDTKPDFTCHFQLCHVILIQILVCGKIECFSEALNFKQEIITKLEVARFHLCHVILIQTLLCGKIECFIKALNSERETITYLELAGFHLCHVILIQTLLCGKIECFIKALNSEQETITYLELAGFHVPLPALSCDPDTKPALNSERETITYLELAGFHVPSLALSCDPDTKPGLREN</sequence>
<dbReference type="EMBL" id="JAYRBN010000100">
    <property type="protein sequence ID" value="KAL2727530.1"/>
    <property type="molecule type" value="Genomic_DNA"/>
</dbReference>
<organism evidence="1 2">
    <name type="scientific">Vespula maculifrons</name>
    <name type="common">Eastern yellow jacket</name>
    <name type="synonym">Wasp</name>
    <dbReference type="NCBI Taxonomy" id="7453"/>
    <lineage>
        <taxon>Eukaryota</taxon>
        <taxon>Metazoa</taxon>
        <taxon>Ecdysozoa</taxon>
        <taxon>Arthropoda</taxon>
        <taxon>Hexapoda</taxon>
        <taxon>Insecta</taxon>
        <taxon>Pterygota</taxon>
        <taxon>Neoptera</taxon>
        <taxon>Endopterygota</taxon>
        <taxon>Hymenoptera</taxon>
        <taxon>Apocrita</taxon>
        <taxon>Aculeata</taxon>
        <taxon>Vespoidea</taxon>
        <taxon>Vespidae</taxon>
        <taxon>Vespinae</taxon>
        <taxon>Vespula</taxon>
    </lineage>
</organism>
<evidence type="ECO:0000313" key="2">
    <source>
        <dbReference type="Proteomes" id="UP001607303"/>
    </source>
</evidence>
<dbReference type="AlphaFoldDB" id="A0ABD2B4A4"/>